<evidence type="ECO:0000256" key="3">
    <source>
        <dbReference type="ARBA" id="ARBA00009266"/>
    </source>
</evidence>
<dbReference type="PANTHER" id="PTHR12591:SF2">
    <property type="entry name" value="GLUCOSE-6-PHOSPHATASE 3"/>
    <property type="match status" value="1"/>
</dbReference>
<dbReference type="InterPro" id="IPR036938">
    <property type="entry name" value="PAP2/HPO_sf"/>
</dbReference>
<protein>
    <recommendedName>
        <fullName evidence="11">Glucose-6-phosphatase 3</fullName>
        <ecNumber evidence="4">3.1.3.9</ecNumber>
    </recommendedName>
</protein>
<feature type="transmembrane region" description="Helical" evidence="12">
    <location>
        <begin position="239"/>
        <end position="261"/>
    </location>
</feature>
<feature type="domain" description="Phosphatidic acid phosphatase type 2/haloperoxidase" evidence="13">
    <location>
        <begin position="100"/>
        <end position="228"/>
    </location>
</feature>
<evidence type="ECO:0000256" key="10">
    <source>
        <dbReference type="ARBA" id="ARBA00023136"/>
    </source>
</evidence>
<dbReference type="EMBL" id="CAUEEQ010054691">
    <property type="protein sequence ID" value="CAJ0962311.1"/>
    <property type="molecule type" value="Genomic_DNA"/>
</dbReference>
<comment type="caution">
    <text evidence="14">The sequence shown here is derived from an EMBL/GenBank/DDBJ whole genome shotgun (WGS) entry which is preliminary data.</text>
</comment>
<comment type="pathway">
    <text evidence="2">Carbohydrate biosynthesis; gluconeogenesis.</text>
</comment>
<dbReference type="PIRSF" id="PIRSF000905">
    <property type="entry name" value="Glucose-6-phosphatase"/>
    <property type="match status" value="1"/>
</dbReference>
<feature type="transmembrane region" description="Helical" evidence="12">
    <location>
        <begin position="211"/>
        <end position="227"/>
    </location>
</feature>
<reference evidence="14" key="1">
    <citation type="submission" date="2023-07" db="EMBL/GenBank/DDBJ databases">
        <authorList>
            <person name="Stuckert A."/>
        </authorList>
    </citation>
    <scope>NUCLEOTIDE SEQUENCE</scope>
</reference>
<evidence type="ECO:0000259" key="13">
    <source>
        <dbReference type="SMART" id="SM00014"/>
    </source>
</evidence>
<evidence type="ECO:0000256" key="6">
    <source>
        <dbReference type="ARBA" id="ARBA00022692"/>
    </source>
</evidence>
<name>A0ABN9MDA6_9NEOB</name>
<keyword evidence="8" id="KW-0256">Endoplasmic reticulum</keyword>
<dbReference type="InterPro" id="IPR000326">
    <property type="entry name" value="PAP2/HPO"/>
</dbReference>
<dbReference type="EC" id="3.1.3.9" evidence="4"/>
<dbReference type="SUPFAM" id="SSF48317">
    <property type="entry name" value="Acid phosphatase/Vanadium-dependent haloperoxidase"/>
    <property type="match status" value="1"/>
</dbReference>
<accession>A0ABN9MDA6</accession>
<keyword evidence="5" id="KW-0312">Gluconeogenesis</keyword>
<evidence type="ECO:0000256" key="2">
    <source>
        <dbReference type="ARBA" id="ARBA00004742"/>
    </source>
</evidence>
<dbReference type="SMART" id="SM00014">
    <property type="entry name" value="acidPPc"/>
    <property type="match status" value="1"/>
</dbReference>
<evidence type="ECO:0000313" key="14">
    <source>
        <dbReference type="EMBL" id="CAJ0962311.1"/>
    </source>
</evidence>
<keyword evidence="15" id="KW-1185">Reference proteome</keyword>
<organism evidence="14 15">
    <name type="scientific">Ranitomeya imitator</name>
    <name type="common">mimic poison frog</name>
    <dbReference type="NCBI Taxonomy" id="111125"/>
    <lineage>
        <taxon>Eukaryota</taxon>
        <taxon>Metazoa</taxon>
        <taxon>Chordata</taxon>
        <taxon>Craniata</taxon>
        <taxon>Vertebrata</taxon>
        <taxon>Euteleostomi</taxon>
        <taxon>Amphibia</taxon>
        <taxon>Batrachia</taxon>
        <taxon>Anura</taxon>
        <taxon>Neobatrachia</taxon>
        <taxon>Hyloidea</taxon>
        <taxon>Dendrobatidae</taxon>
        <taxon>Dendrobatinae</taxon>
        <taxon>Ranitomeya</taxon>
    </lineage>
</organism>
<feature type="transmembrane region" description="Helical" evidence="12">
    <location>
        <begin position="104"/>
        <end position="123"/>
    </location>
</feature>
<dbReference type="Proteomes" id="UP001176940">
    <property type="component" value="Unassembled WGS sequence"/>
</dbReference>
<dbReference type="Pfam" id="PF01569">
    <property type="entry name" value="PAP2"/>
    <property type="match status" value="1"/>
</dbReference>
<keyword evidence="10 12" id="KW-0472">Membrane</keyword>
<feature type="transmembrane region" description="Helical" evidence="12">
    <location>
        <begin position="349"/>
        <end position="374"/>
    </location>
</feature>
<evidence type="ECO:0000256" key="5">
    <source>
        <dbReference type="ARBA" id="ARBA00022432"/>
    </source>
</evidence>
<comment type="similarity">
    <text evidence="3">Belongs to the glucose-6-phosphatase family.</text>
</comment>
<proteinExistence type="inferred from homology"/>
<comment type="subcellular location">
    <subcellularLocation>
        <location evidence="1">Endoplasmic reticulum membrane</location>
        <topology evidence="1">Multi-pass membrane protein</topology>
    </subcellularLocation>
</comment>
<feature type="transmembrane region" description="Helical" evidence="12">
    <location>
        <begin position="72"/>
        <end position="92"/>
    </location>
</feature>
<sequence length="386" mass="43460">MMGQTKNRTTPGQAKTNKVEQIQLEHSAFGQGRKGNSSADKGIVEQQMDEAHRAGVALAAYLQEHLHGSEDFWLWVTYLGDPGCIFLLYFPLAYALQHQLGVTVLWLGVIGEWLNLVFKWFLFGERPFWWVYETGLHEIYNLTQFPSTCETGPGSPSGHCMITGAALWPIVMFCTGRFKSGVLRTVPLILYLLLMAGIAVSRLLILAHFPHQVVAGILTGVFLGYVLPRTAPHDRNLGFFLWSSLFLLLGALLVYCGISAFGVDLSWSIHRANKWCAKTEWIRPETRPFSSVTRSAGNTLGLGFALHFPFFHRLHADTPGWRERGISMVLSFIFLKLQHALLLPVSPPLLYYLLNFMRHCTCPLIVIILAPYIVRCLNPGTMQKRD</sequence>
<evidence type="ECO:0000256" key="7">
    <source>
        <dbReference type="ARBA" id="ARBA00022801"/>
    </source>
</evidence>
<dbReference type="PANTHER" id="PTHR12591">
    <property type="entry name" value="GLUCOSE-6-PHOSPHATASE"/>
    <property type="match status" value="1"/>
</dbReference>
<evidence type="ECO:0000256" key="12">
    <source>
        <dbReference type="SAM" id="Phobius"/>
    </source>
</evidence>
<keyword evidence="9 12" id="KW-1133">Transmembrane helix</keyword>
<evidence type="ECO:0000256" key="1">
    <source>
        <dbReference type="ARBA" id="ARBA00004477"/>
    </source>
</evidence>
<keyword evidence="6 12" id="KW-0812">Transmembrane</keyword>
<evidence type="ECO:0000256" key="9">
    <source>
        <dbReference type="ARBA" id="ARBA00022989"/>
    </source>
</evidence>
<keyword evidence="7" id="KW-0378">Hydrolase</keyword>
<evidence type="ECO:0000256" key="8">
    <source>
        <dbReference type="ARBA" id="ARBA00022824"/>
    </source>
</evidence>
<gene>
    <name evidence="14" type="ORF">RIMI_LOCUS18153315</name>
</gene>
<dbReference type="Gene3D" id="1.20.144.10">
    <property type="entry name" value="Phosphatidic acid phosphatase type 2/haloperoxidase"/>
    <property type="match status" value="1"/>
</dbReference>
<evidence type="ECO:0000256" key="4">
    <source>
        <dbReference type="ARBA" id="ARBA00012634"/>
    </source>
</evidence>
<feature type="transmembrane region" description="Helical" evidence="12">
    <location>
        <begin position="188"/>
        <end position="205"/>
    </location>
</feature>
<dbReference type="InterPro" id="IPR016275">
    <property type="entry name" value="Glucose-6-phosphatase"/>
</dbReference>
<evidence type="ECO:0000256" key="11">
    <source>
        <dbReference type="ARBA" id="ARBA00039337"/>
    </source>
</evidence>
<evidence type="ECO:0000313" key="15">
    <source>
        <dbReference type="Proteomes" id="UP001176940"/>
    </source>
</evidence>